<organism evidence="8 9">
    <name type="scientific">Sphingobacterium psychroaquaticum</name>
    <dbReference type="NCBI Taxonomy" id="561061"/>
    <lineage>
        <taxon>Bacteria</taxon>
        <taxon>Pseudomonadati</taxon>
        <taxon>Bacteroidota</taxon>
        <taxon>Sphingobacteriia</taxon>
        <taxon>Sphingobacteriales</taxon>
        <taxon>Sphingobacteriaceae</taxon>
        <taxon>Sphingobacterium</taxon>
    </lineage>
</organism>
<feature type="transmembrane region" description="Helical" evidence="6">
    <location>
        <begin position="382"/>
        <end position="398"/>
    </location>
</feature>
<comment type="subcellular location">
    <subcellularLocation>
        <location evidence="1">Cell membrane</location>
        <topology evidence="1">Multi-pass membrane protein</topology>
    </subcellularLocation>
</comment>
<dbReference type="InterPro" id="IPR011701">
    <property type="entry name" value="MFS"/>
</dbReference>
<feature type="transmembrane region" description="Helical" evidence="6">
    <location>
        <begin position="108"/>
        <end position="129"/>
    </location>
</feature>
<feature type="transmembrane region" description="Helical" evidence="6">
    <location>
        <begin position="171"/>
        <end position="191"/>
    </location>
</feature>
<reference evidence="8 9" key="1">
    <citation type="submission" date="2017-04" db="EMBL/GenBank/DDBJ databases">
        <authorList>
            <person name="Afonso C.L."/>
            <person name="Miller P.J."/>
            <person name="Scott M.A."/>
            <person name="Spackman E."/>
            <person name="Goraichik I."/>
            <person name="Dimitrov K.M."/>
            <person name="Suarez D.L."/>
            <person name="Swayne D.E."/>
        </authorList>
    </citation>
    <scope>NUCLEOTIDE SEQUENCE [LARGE SCALE GENOMIC DNA]</scope>
    <source>
        <strain evidence="8 9">DSM 22418</strain>
    </source>
</reference>
<dbReference type="OrthoDB" id="9812221at2"/>
<dbReference type="PANTHER" id="PTHR43124:SF3">
    <property type="entry name" value="CHLORAMPHENICOL EFFLUX PUMP RV0191"/>
    <property type="match status" value="1"/>
</dbReference>
<accession>A0A1X7IL90</accession>
<evidence type="ECO:0000313" key="9">
    <source>
        <dbReference type="Proteomes" id="UP000192980"/>
    </source>
</evidence>
<keyword evidence="5 6" id="KW-0472">Membrane</keyword>
<evidence type="ECO:0000256" key="5">
    <source>
        <dbReference type="ARBA" id="ARBA00023136"/>
    </source>
</evidence>
<name>A0A1X7IL90_9SPHI</name>
<feature type="transmembrane region" description="Helical" evidence="6">
    <location>
        <begin position="59"/>
        <end position="76"/>
    </location>
</feature>
<feature type="transmembrane region" description="Helical" evidence="6">
    <location>
        <begin position="16"/>
        <end position="39"/>
    </location>
</feature>
<dbReference type="CDD" id="cd17324">
    <property type="entry name" value="MFS_NepI_like"/>
    <property type="match status" value="1"/>
</dbReference>
<evidence type="ECO:0000256" key="6">
    <source>
        <dbReference type="SAM" id="Phobius"/>
    </source>
</evidence>
<dbReference type="InterPro" id="IPR020846">
    <property type="entry name" value="MFS_dom"/>
</dbReference>
<sequence length="414" mass="45284">MADVIQTSKFTGYEKIVILLLALTQFTVVLDFMVMSPLGDLLVSSMNITASSFGNVVSAYAYSAGISGLLTAGFADKFDRKKLLIFFYVGFVIGTICCGIVDSYTGIVVARIVTGLFGGVMGSISMAIITDIFPLEKRGRVMGFVQMGFGASQVLGIPIGLYIANHMGWEAPFLFIAGFSILILLAIIFVLKPVQDHLHIKREHNALIHLLQTVKNPNYQRAFLTTSLLSLGGFMMMPYATIFAVHNLEVTSEQLPILFMVSGLVSLLLMPFVGRLSDKIDKFKLFSLGSIWLVVFCILYTNMAGLPFGIVLVLNTCITIGILCRMVPSMALMSAVPDNQDRGAFMSIQSSIQQIAGGIAATIAGLIVFQQTPMSPLQHYDIVGYVVGLFVFVSLFLMQRVDRYVKSKPLKRTN</sequence>
<dbReference type="Gene3D" id="1.20.1250.20">
    <property type="entry name" value="MFS general substrate transporter like domains"/>
    <property type="match status" value="1"/>
</dbReference>
<evidence type="ECO:0000259" key="7">
    <source>
        <dbReference type="PROSITE" id="PS50850"/>
    </source>
</evidence>
<evidence type="ECO:0000256" key="2">
    <source>
        <dbReference type="ARBA" id="ARBA00022475"/>
    </source>
</evidence>
<keyword evidence="9" id="KW-1185">Reference proteome</keyword>
<dbReference type="STRING" id="561061.SAMN05660862_0948"/>
<evidence type="ECO:0000256" key="3">
    <source>
        <dbReference type="ARBA" id="ARBA00022692"/>
    </source>
</evidence>
<dbReference type="EMBL" id="FXAU01000001">
    <property type="protein sequence ID" value="SMG15327.1"/>
    <property type="molecule type" value="Genomic_DNA"/>
</dbReference>
<proteinExistence type="predicted"/>
<dbReference type="SUPFAM" id="SSF103473">
    <property type="entry name" value="MFS general substrate transporter"/>
    <property type="match status" value="1"/>
</dbReference>
<dbReference type="InterPro" id="IPR050189">
    <property type="entry name" value="MFS_Efflux_Transporters"/>
</dbReference>
<evidence type="ECO:0000256" key="1">
    <source>
        <dbReference type="ARBA" id="ARBA00004651"/>
    </source>
</evidence>
<keyword evidence="2" id="KW-1003">Cell membrane</keyword>
<feature type="transmembrane region" description="Helical" evidence="6">
    <location>
        <begin position="348"/>
        <end position="370"/>
    </location>
</feature>
<gene>
    <name evidence="8" type="ORF">SAMN05660862_0948</name>
</gene>
<feature type="transmembrane region" description="Helical" evidence="6">
    <location>
        <begin position="308"/>
        <end position="327"/>
    </location>
</feature>
<evidence type="ECO:0000256" key="4">
    <source>
        <dbReference type="ARBA" id="ARBA00022989"/>
    </source>
</evidence>
<dbReference type="RefSeq" id="WP_085471767.1">
    <property type="nucleotide sequence ID" value="NZ_FXAU01000001.1"/>
</dbReference>
<dbReference type="AlphaFoldDB" id="A0A1X7IL90"/>
<dbReference type="PROSITE" id="PS50850">
    <property type="entry name" value="MFS"/>
    <property type="match status" value="1"/>
</dbReference>
<dbReference type="InterPro" id="IPR036259">
    <property type="entry name" value="MFS_trans_sf"/>
</dbReference>
<dbReference type="Proteomes" id="UP000192980">
    <property type="component" value="Unassembled WGS sequence"/>
</dbReference>
<keyword evidence="3 6" id="KW-0812">Transmembrane</keyword>
<feature type="transmembrane region" description="Helical" evidence="6">
    <location>
        <begin position="83"/>
        <end position="102"/>
    </location>
</feature>
<feature type="domain" description="Major facilitator superfamily (MFS) profile" evidence="7">
    <location>
        <begin position="17"/>
        <end position="402"/>
    </location>
</feature>
<feature type="transmembrane region" description="Helical" evidence="6">
    <location>
        <begin position="222"/>
        <end position="243"/>
    </location>
</feature>
<dbReference type="GO" id="GO:0022857">
    <property type="term" value="F:transmembrane transporter activity"/>
    <property type="evidence" value="ECO:0007669"/>
    <property type="project" value="InterPro"/>
</dbReference>
<dbReference type="PANTHER" id="PTHR43124">
    <property type="entry name" value="PURINE EFFLUX PUMP PBUE"/>
    <property type="match status" value="1"/>
</dbReference>
<keyword evidence="4 6" id="KW-1133">Transmembrane helix</keyword>
<feature type="transmembrane region" description="Helical" evidence="6">
    <location>
        <begin position="141"/>
        <end position="165"/>
    </location>
</feature>
<protein>
    <submittedName>
        <fullName evidence="8">Predicted arabinose efflux permease, MFS family</fullName>
    </submittedName>
</protein>
<feature type="transmembrane region" description="Helical" evidence="6">
    <location>
        <begin position="285"/>
        <end position="302"/>
    </location>
</feature>
<dbReference type="GO" id="GO:0005886">
    <property type="term" value="C:plasma membrane"/>
    <property type="evidence" value="ECO:0007669"/>
    <property type="project" value="UniProtKB-SubCell"/>
</dbReference>
<dbReference type="Pfam" id="PF07690">
    <property type="entry name" value="MFS_1"/>
    <property type="match status" value="1"/>
</dbReference>
<feature type="transmembrane region" description="Helical" evidence="6">
    <location>
        <begin position="255"/>
        <end position="273"/>
    </location>
</feature>
<evidence type="ECO:0000313" key="8">
    <source>
        <dbReference type="EMBL" id="SMG15327.1"/>
    </source>
</evidence>